<dbReference type="SMART" id="SM00448">
    <property type="entry name" value="REC"/>
    <property type="match status" value="1"/>
</dbReference>
<keyword evidence="1" id="KW-0597">Phosphoprotein</keyword>
<proteinExistence type="predicted"/>
<dbReference type="EMBL" id="VUOE01000003">
    <property type="protein sequence ID" value="KAA2215785.1"/>
    <property type="molecule type" value="Genomic_DNA"/>
</dbReference>
<dbReference type="GO" id="GO:0000160">
    <property type="term" value="P:phosphorelay signal transduction system"/>
    <property type="evidence" value="ECO:0007669"/>
    <property type="project" value="InterPro"/>
</dbReference>
<dbReference type="PROSITE" id="PS50110">
    <property type="entry name" value="RESPONSE_REGULATORY"/>
    <property type="match status" value="1"/>
</dbReference>
<evidence type="ECO:0000256" key="1">
    <source>
        <dbReference type="PROSITE-ProRule" id="PRU00169"/>
    </source>
</evidence>
<dbReference type="AlphaFoldDB" id="A0A5B2TPB7"/>
<dbReference type="Proteomes" id="UP000323188">
    <property type="component" value="Unassembled WGS sequence"/>
</dbReference>
<dbReference type="SUPFAM" id="SSF52172">
    <property type="entry name" value="CheY-like"/>
    <property type="match status" value="1"/>
</dbReference>
<reference evidence="3 4" key="1">
    <citation type="submission" date="2019-09" db="EMBL/GenBank/DDBJ databases">
        <authorList>
            <person name="Khan S.A."/>
            <person name="Jeon C.O."/>
            <person name="Chun B.H."/>
            <person name="Jeong S.E."/>
        </authorList>
    </citation>
    <scope>NUCLEOTIDE SEQUENCE [LARGE SCALE GENOMIC DNA]</scope>
    <source>
        <strain evidence="3 4">KCTC 42508</strain>
    </source>
</reference>
<feature type="domain" description="Response regulatory" evidence="2">
    <location>
        <begin position="11"/>
        <end position="137"/>
    </location>
</feature>
<comment type="caution">
    <text evidence="3">The sequence shown here is derived from an EMBL/GenBank/DDBJ whole genome shotgun (WGS) entry which is preliminary data.</text>
</comment>
<dbReference type="Gene3D" id="3.40.50.2300">
    <property type="match status" value="1"/>
</dbReference>
<organism evidence="3 4">
    <name type="scientific">Maribacter flavus</name>
    <dbReference type="NCBI Taxonomy" id="1658664"/>
    <lineage>
        <taxon>Bacteria</taxon>
        <taxon>Pseudomonadati</taxon>
        <taxon>Bacteroidota</taxon>
        <taxon>Flavobacteriia</taxon>
        <taxon>Flavobacteriales</taxon>
        <taxon>Flavobacteriaceae</taxon>
        <taxon>Maribacter</taxon>
    </lineage>
</organism>
<feature type="modified residue" description="4-aspartylphosphate" evidence="1">
    <location>
        <position position="65"/>
    </location>
</feature>
<evidence type="ECO:0000259" key="2">
    <source>
        <dbReference type="PROSITE" id="PS50110"/>
    </source>
</evidence>
<gene>
    <name evidence="3" type="ORF">F0361_16450</name>
</gene>
<sequence>MNLTILTPKASILVIDDHPITITGYKTCLEDSGLSLHIDGACNCDEAINKLNNTKSNFFKMVFLDIKLPSSKTSKITGGEDLGLFIRKQFPETKIIVHTSLRDEQRITNIIKSLSPEGFLIKSDLSIKILSDSVITVLEGNKYYSDSVRNLSKQSTSYDDFFVDSLDMQIIYFLSKGELTKNLPRLVPLSMATIERRKKRLKTVFGIPYGSDKQLLDVAREKGYIL</sequence>
<dbReference type="InterPro" id="IPR001789">
    <property type="entry name" value="Sig_transdc_resp-reg_receiver"/>
</dbReference>
<evidence type="ECO:0000313" key="4">
    <source>
        <dbReference type="Proteomes" id="UP000323188"/>
    </source>
</evidence>
<dbReference type="Pfam" id="PF00072">
    <property type="entry name" value="Response_reg"/>
    <property type="match status" value="1"/>
</dbReference>
<accession>A0A5B2TPB7</accession>
<dbReference type="InterPro" id="IPR011006">
    <property type="entry name" value="CheY-like_superfamily"/>
</dbReference>
<protein>
    <submittedName>
        <fullName evidence="3">Response regulator transcription factor</fullName>
    </submittedName>
</protein>
<evidence type="ECO:0000313" key="3">
    <source>
        <dbReference type="EMBL" id="KAA2215785.1"/>
    </source>
</evidence>
<name>A0A5B2TPB7_9FLAO</name>